<organism evidence="1 2">
    <name type="scientific">Glossina pallidipes</name>
    <name type="common">Tsetse fly</name>
    <dbReference type="NCBI Taxonomy" id="7398"/>
    <lineage>
        <taxon>Eukaryota</taxon>
        <taxon>Metazoa</taxon>
        <taxon>Ecdysozoa</taxon>
        <taxon>Arthropoda</taxon>
        <taxon>Hexapoda</taxon>
        <taxon>Insecta</taxon>
        <taxon>Pterygota</taxon>
        <taxon>Neoptera</taxon>
        <taxon>Endopterygota</taxon>
        <taxon>Diptera</taxon>
        <taxon>Brachycera</taxon>
        <taxon>Muscomorpha</taxon>
        <taxon>Hippoboscoidea</taxon>
        <taxon>Glossinidae</taxon>
        <taxon>Glossina</taxon>
    </lineage>
</organism>
<protein>
    <submittedName>
        <fullName evidence="1">Uncharacterized protein</fullName>
    </submittedName>
</protein>
<keyword evidence="2" id="KW-1185">Reference proteome</keyword>
<sequence>MIVMPVELYDIHEHKNTHIPKKEVLNELNEMYWEKQELLYTSHKPSTQMVQSISLLPHICPYHYLMSPSAALKTMVSGSYVGVTNPLEIHESQLIAKVSRANDLKRSLDVAFVHSDAKPSKVAREPKNDDLDTYSNATGQAYLGNPVKPCGRNFYFTSDLRIPFDLIGLNISAGVAGLYFKPLSTVKVNCNLKTPLPNAKMLNSNNQNFTEVGDKDVAEPGAHGSETHAWAGDFNESAGISKSFENFKNKKKDNSGAKFLSLHIVGARMDEINVRGWFRVHQTNSKWKFKAEIINRLKAEARSELTHGTIQSQFLWLYSHGHLARFSLAYATCKMLKFSKEFAGGHGASLVDFLKNSNSTALPAERMWTYVVNYTDTASYPISFVKLTCAHINICRYPQHCLFNLNIYHYTVFYDFCNQRSSGGSGAALAYEKWLKSAELREEETKNVLIYSIISSPGTHSK</sequence>
<dbReference type="EnsemblMetazoa" id="GPAI008615-RA">
    <property type="protein sequence ID" value="GPAI008615-PA"/>
    <property type="gene ID" value="GPAI008615"/>
</dbReference>
<name>A0A1A9ZAG4_GLOPL</name>
<evidence type="ECO:0000313" key="2">
    <source>
        <dbReference type="Proteomes" id="UP000092445"/>
    </source>
</evidence>
<dbReference type="AlphaFoldDB" id="A0A1A9ZAG4"/>
<proteinExistence type="predicted"/>
<dbReference type="VEuPathDB" id="VectorBase:GPAI008615"/>
<dbReference type="Proteomes" id="UP000092445">
    <property type="component" value="Unassembled WGS sequence"/>
</dbReference>
<evidence type="ECO:0000313" key="1">
    <source>
        <dbReference type="EnsemblMetazoa" id="GPAI008615-PA"/>
    </source>
</evidence>
<accession>A0A1A9ZAG4</accession>
<reference evidence="1" key="2">
    <citation type="submission" date="2020-05" db="UniProtKB">
        <authorList>
            <consortium name="EnsemblMetazoa"/>
        </authorList>
    </citation>
    <scope>IDENTIFICATION</scope>
    <source>
        <strain evidence="1">IAEA</strain>
    </source>
</reference>
<reference evidence="2" key="1">
    <citation type="submission" date="2014-03" db="EMBL/GenBank/DDBJ databases">
        <authorList>
            <person name="Aksoy S."/>
            <person name="Warren W."/>
            <person name="Wilson R.K."/>
        </authorList>
    </citation>
    <scope>NUCLEOTIDE SEQUENCE [LARGE SCALE GENOMIC DNA]</scope>
    <source>
        <strain evidence="2">IAEA</strain>
    </source>
</reference>